<evidence type="ECO:0000313" key="2">
    <source>
        <dbReference type="Proteomes" id="UP001205566"/>
    </source>
</evidence>
<proteinExistence type="predicted"/>
<protein>
    <submittedName>
        <fullName evidence="1">Uncharacterized protein</fullName>
    </submittedName>
</protein>
<comment type="caution">
    <text evidence="1">The sequence shown here is derived from an EMBL/GenBank/DDBJ whole genome shotgun (WGS) entry which is preliminary data.</text>
</comment>
<dbReference type="EMBL" id="JACASI010000013">
    <property type="protein sequence ID" value="MCQ3828774.1"/>
    <property type="molecule type" value="Genomic_DNA"/>
</dbReference>
<name>A0ABT1NY16_9GAMM</name>
<evidence type="ECO:0000313" key="1">
    <source>
        <dbReference type="EMBL" id="MCQ3828774.1"/>
    </source>
</evidence>
<reference evidence="1" key="1">
    <citation type="thesis" date="2020" institute="Technische Universitat Dresden" country="Dresden, Germany">
        <title>The Agarolytic System of Microbulbifer elongatus PORT2, Isolated from Batu Karas, Pangandaran West Java Indonesia.</title>
        <authorList>
            <person name="Anggraeni S.R."/>
        </authorList>
    </citation>
    <scope>NUCLEOTIDE SEQUENCE</scope>
    <source>
        <strain evidence="1">PORT2</strain>
    </source>
</reference>
<keyword evidence="2" id="KW-1185">Reference proteome</keyword>
<gene>
    <name evidence="1" type="ORF">HXX02_04910</name>
</gene>
<organism evidence="1 2">
    <name type="scientific">Microbulbifer elongatus</name>
    <dbReference type="NCBI Taxonomy" id="86173"/>
    <lineage>
        <taxon>Bacteria</taxon>
        <taxon>Pseudomonadati</taxon>
        <taxon>Pseudomonadota</taxon>
        <taxon>Gammaproteobacteria</taxon>
        <taxon>Cellvibrionales</taxon>
        <taxon>Microbulbiferaceae</taxon>
        <taxon>Microbulbifer</taxon>
    </lineage>
</organism>
<sequence length="48" mass="4947">MKPDALTLAVVVFVAGVLLSSSGLTEVFSSDQEEADVPAALQQGVVTR</sequence>
<accession>A0ABT1NY16</accession>
<dbReference type="Proteomes" id="UP001205566">
    <property type="component" value="Unassembled WGS sequence"/>
</dbReference>
<dbReference type="RefSeq" id="WP_197023877.1">
    <property type="nucleotide sequence ID" value="NZ_CP088953.1"/>
</dbReference>